<evidence type="ECO:0000313" key="11">
    <source>
        <dbReference type="Proteomes" id="UP000823872"/>
    </source>
</evidence>
<keyword evidence="4" id="KW-0929">Antimicrobial</keyword>
<evidence type="ECO:0000256" key="5">
    <source>
        <dbReference type="ARBA" id="ARBA00022729"/>
    </source>
</evidence>
<reference evidence="10" key="3">
    <citation type="submission" date="2025-09" db="UniProtKB">
        <authorList>
            <consortium name="Ensembl"/>
        </authorList>
    </citation>
    <scope>IDENTIFICATION</scope>
    <source>
        <strain evidence="10">breed Abyssinian</strain>
    </source>
</reference>
<evidence type="ECO:0000256" key="9">
    <source>
        <dbReference type="SAM" id="Phobius"/>
    </source>
</evidence>
<reference evidence="10 11" key="1">
    <citation type="submission" date="2021-02" db="EMBL/GenBank/DDBJ databases">
        <title>Safari Cat Assemblies.</title>
        <authorList>
            <person name="Bredemeyer K.R."/>
            <person name="Murphy W.J."/>
        </authorList>
    </citation>
    <scope>NUCLEOTIDE SEQUENCE [LARGE SCALE GENOMIC DNA]</scope>
</reference>
<evidence type="ECO:0000256" key="4">
    <source>
        <dbReference type="ARBA" id="ARBA00022529"/>
    </source>
</evidence>
<evidence type="ECO:0000256" key="8">
    <source>
        <dbReference type="ARBA" id="ARBA00023157"/>
    </source>
</evidence>
<dbReference type="Proteomes" id="UP000823872">
    <property type="component" value="Chromosome A3"/>
</dbReference>
<organism evidence="10 11">
    <name type="scientific">Felis catus</name>
    <name type="common">Cat</name>
    <name type="synonym">Felis silvestris catus</name>
    <dbReference type="NCBI Taxonomy" id="9685"/>
    <lineage>
        <taxon>Eukaryota</taxon>
        <taxon>Metazoa</taxon>
        <taxon>Chordata</taxon>
        <taxon>Craniata</taxon>
        <taxon>Vertebrata</taxon>
        <taxon>Euteleostomi</taxon>
        <taxon>Mammalia</taxon>
        <taxon>Eutheria</taxon>
        <taxon>Laurasiatheria</taxon>
        <taxon>Carnivora</taxon>
        <taxon>Feliformia</taxon>
        <taxon>Felidae</taxon>
        <taxon>Felinae</taxon>
        <taxon>Felis</taxon>
    </lineage>
</organism>
<sequence>RVPSHFGISTLFHVFCLFIFLFILIDGWVKRCSCRIGRCRQSCKENEKKKEKCGPKRICCFPDGNTPNPKKQPPKSSTFTENLWVQGLVLSMLHT</sequence>
<keyword evidence="8" id="KW-1015">Disulfide bond</keyword>
<keyword evidence="11" id="KW-1185">Reference proteome</keyword>
<feature type="transmembrane region" description="Helical" evidence="9">
    <location>
        <begin position="6"/>
        <end position="25"/>
    </location>
</feature>
<dbReference type="GeneTree" id="ENSGT01030000236379"/>
<comment type="similarity">
    <text evidence="2">Belongs to the beta-defensin family.</text>
</comment>
<protein>
    <recommendedName>
        <fullName evidence="12">Beta-defensin</fullName>
    </recommendedName>
</protein>
<keyword evidence="9" id="KW-0812">Transmembrane</keyword>
<dbReference type="PANTHER" id="PTHR15001">
    <property type="entry name" value="BETA-DEFENSIN 123-RELATED"/>
    <property type="match status" value="1"/>
</dbReference>
<evidence type="ECO:0000313" key="10">
    <source>
        <dbReference type="Ensembl" id="ENSFCTP00005057579.1"/>
    </source>
</evidence>
<dbReference type="Ensembl" id="ENSFCTT00005083990.1">
    <property type="protein sequence ID" value="ENSFCTP00005057579.1"/>
    <property type="gene ID" value="ENSFCTG00005030046.1"/>
</dbReference>
<keyword evidence="3" id="KW-0964">Secreted</keyword>
<keyword evidence="7" id="KW-0044">Antibiotic</keyword>
<dbReference type="PANTHER" id="PTHR15001:SF9">
    <property type="entry name" value="BETA-DEFENSIN 115"/>
    <property type="match status" value="1"/>
</dbReference>
<dbReference type="InterPro" id="IPR050544">
    <property type="entry name" value="Beta-defensin"/>
</dbReference>
<evidence type="ECO:0000256" key="2">
    <source>
        <dbReference type="ARBA" id="ARBA00007371"/>
    </source>
</evidence>
<evidence type="ECO:0000256" key="1">
    <source>
        <dbReference type="ARBA" id="ARBA00004613"/>
    </source>
</evidence>
<keyword evidence="9" id="KW-1133">Transmembrane helix</keyword>
<evidence type="ECO:0000256" key="6">
    <source>
        <dbReference type="ARBA" id="ARBA00022940"/>
    </source>
</evidence>
<keyword evidence="5" id="KW-0732">Signal</keyword>
<evidence type="ECO:0008006" key="12">
    <source>
        <dbReference type="Google" id="ProtNLM"/>
    </source>
</evidence>
<reference evidence="10" key="2">
    <citation type="submission" date="2025-08" db="UniProtKB">
        <authorList>
            <consortium name="Ensembl"/>
        </authorList>
    </citation>
    <scope>IDENTIFICATION</scope>
    <source>
        <strain evidence="10">breed Abyssinian</strain>
    </source>
</reference>
<name>A0ABI8AED3_FELCA</name>
<proteinExistence type="inferred from homology"/>
<keyword evidence="6" id="KW-0211">Defensin</keyword>
<keyword evidence="9" id="KW-0472">Membrane</keyword>
<accession>A0ABI8AED3</accession>
<evidence type="ECO:0000256" key="7">
    <source>
        <dbReference type="ARBA" id="ARBA00023022"/>
    </source>
</evidence>
<comment type="subcellular location">
    <subcellularLocation>
        <location evidence="1">Secreted</location>
    </subcellularLocation>
</comment>
<evidence type="ECO:0000256" key="3">
    <source>
        <dbReference type="ARBA" id="ARBA00022525"/>
    </source>
</evidence>